<proteinExistence type="predicted"/>
<dbReference type="AlphaFoldDB" id="A0A7J6LS49"/>
<protein>
    <submittedName>
        <fullName evidence="1">Uncharacterized protein</fullName>
    </submittedName>
</protein>
<keyword evidence="2" id="KW-1185">Reference proteome</keyword>
<accession>A0A7J6LS49</accession>
<gene>
    <name evidence="1" type="ORF">FOL47_006416</name>
</gene>
<reference evidence="1 2" key="1">
    <citation type="submission" date="2020-04" db="EMBL/GenBank/DDBJ databases">
        <title>Perkinsus chesapeaki whole genome sequence.</title>
        <authorList>
            <person name="Bogema D.R."/>
        </authorList>
    </citation>
    <scope>NUCLEOTIDE SEQUENCE [LARGE SCALE GENOMIC DNA]</scope>
    <source>
        <strain evidence="1">ATCC PRA-425</strain>
    </source>
</reference>
<evidence type="ECO:0000313" key="2">
    <source>
        <dbReference type="Proteomes" id="UP000591131"/>
    </source>
</evidence>
<dbReference type="Proteomes" id="UP000591131">
    <property type="component" value="Unassembled WGS sequence"/>
</dbReference>
<dbReference type="EMBL" id="JAAPAO010000358">
    <property type="protein sequence ID" value="KAF4662053.1"/>
    <property type="molecule type" value="Genomic_DNA"/>
</dbReference>
<dbReference type="OrthoDB" id="10440677at2759"/>
<comment type="caution">
    <text evidence="1">The sequence shown here is derived from an EMBL/GenBank/DDBJ whole genome shotgun (WGS) entry which is preliminary data.</text>
</comment>
<name>A0A7J6LS49_PERCH</name>
<sequence>MEELNWWTIEAYCCLARMQPRLVVGNEKIDTNAEMIEKIFAAVCEMHASRSDIFGEIMIAAAKLNAQPSERVQHLLAVKASDGIGKVGSVRKLLQLADATQRQDLIDYCLLHDIAKEATKFLGKMEIFQLVQILGIFARSEVFDGEFMDKARERFLNLLAREKPEVTAQQLLVMMTVVSRLNTCLDPEQEILDLLCVRAKRYASTLNETATTQLLLAVQKRRPILSSAVRDLLAAVGERNLSDWSASNSATVFCTLSKLSNFSEKLAIGCLRTIKKKGTGKLAAAQIQQLLAVLSHHMEEIPEPIMKSTLKSLLESLCRPAVIASLNQVQIVALLTAFSKLKIRPETATGALIRALTNDPEFTEEIKFQKKISTIGERKFSVMKMVEFLTAENQLDPAHWTSVLAAIEDLKIWNSTTVHICLILRSLLLHNGLHGLRAIHLAQAMKPFCNREWLDLATNEFVGEVDEEVERALEHLTEVNGHRFESGGENIWLAEFGRACIGALQRHEVYLISTWSVLTSDEKVPIFINQWWGDALRKCKISRFDMSVEVLLAEEVVGNILSSSTLSARDDSGESISAVDSMSDFPEIFSASSESSTPLSQFMENLSEGLAANACRRYSFGCDLRSEESSVYEVDTISDTSKAALEDDVNFEFAVDCVSSACFFHDFEIESVISDLEGKQIDRAIDLTQRFPNTGYMEIEEVTEELLYQLYEATFKGVGEMEEKMELPLERERLNFALIQESFLSAFGIPPNADGNDDVPIVSYGSPKRQSATAIRSKKMIPVIASTGVADLRHFTANNERDASARTMMREEIAGLEMKISGMRTRLKGLLEAKQERISPKREHVDEIDDELMKSKLWMRNARDVLQRHEKLWREVRELEAANLMESSAFKNVLAIGQSLFLEEVWEIFGNFGEVFERVSEKLFD</sequence>
<evidence type="ECO:0000313" key="1">
    <source>
        <dbReference type="EMBL" id="KAF4662053.1"/>
    </source>
</evidence>
<organism evidence="1 2">
    <name type="scientific">Perkinsus chesapeaki</name>
    <name type="common">Clam parasite</name>
    <name type="synonym">Perkinsus andrewsi</name>
    <dbReference type="NCBI Taxonomy" id="330153"/>
    <lineage>
        <taxon>Eukaryota</taxon>
        <taxon>Sar</taxon>
        <taxon>Alveolata</taxon>
        <taxon>Perkinsozoa</taxon>
        <taxon>Perkinsea</taxon>
        <taxon>Perkinsida</taxon>
        <taxon>Perkinsidae</taxon>
        <taxon>Perkinsus</taxon>
    </lineage>
</organism>